<dbReference type="EMBL" id="AGQV01000005">
    <property type="protein sequence ID" value="EHH67992.1"/>
    <property type="molecule type" value="Genomic_DNA"/>
</dbReference>
<protein>
    <submittedName>
        <fullName evidence="3">Arylesterase</fullName>
    </submittedName>
</protein>
<dbReference type="Proteomes" id="UP000004949">
    <property type="component" value="Unassembled WGS sequence"/>
</dbReference>
<feature type="domain" description="Alpha/beta hydrolase fold-3" evidence="2">
    <location>
        <begin position="117"/>
        <end position="327"/>
    </location>
</feature>
<dbReference type="InterPro" id="IPR029058">
    <property type="entry name" value="AB_hydrolase_fold"/>
</dbReference>
<comment type="caution">
    <text evidence="3">The sequence shown here is derived from an EMBL/GenBank/DDBJ whole genome shotgun (WGS) entry which is preliminary data.</text>
</comment>
<dbReference type="eggNOG" id="COG0657">
    <property type="taxonomic scope" value="Bacteria"/>
</dbReference>
<organism evidence="3 4">
    <name type="scientific">Gluconobacter morbifer G707</name>
    <dbReference type="NCBI Taxonomy" id="1088869"/>
    <lineage>
        <taxon>Bacteria</taxon>
        <taxon>Pseudomonadati</taxon>
        <taxon>Pseudomonadota</taxon>
        <taxon>Alphaproteobacteria</taxon>
        <taxon>Acetobacterales</taxon>
        <taxon>Acetobacteraceae</taxon>
        <taxon>Gluconobacter</taxon>
    </lineage>
</organism>
<dbReference type="PANTHER" id="PTHR48081:SF8">
    <property type="entry name" value="ALPHA_BETA HYDROLASE FOLD-3 DOMAIN-CONTAINING PROTEIN-RELATED"/>
    <property type="match status" value="1"/>
</dbReference>
<dbReference type="SUPFAM" id="SSF53474">
    <property type="entry name" value="alpha/beta-Hydrolases"/>
    <property type="match status" value="1"/>
</dbReference>
<evidence type="ECO:0000256" key="1">
    <source>
        <dbReference type="ARBA" id="ARBA00022801"/>
    </source>
</evidence>
<dbReference type="PANTHER" id="PTHR48081">
    <property type="entry name" value="AB HYDROLASE SUPERFAMILY PROTEIN C4A8.06C"/>
    <property type="match status" value="1"/>
</dbReference>
<keyword evidence="4" id="KW-1185">Reference proteome</keyword>
<dbReference type="STRING" id="1088869.GMO_17590"/>
<keyword evidence="1" id="KW-0378">Hydrolase</keyword>
<proteinExistence type="predicted"/>
<dbReference type="InterPro" id="IPR050300">
    <property type="entry name" value="GDXG_lipolytic_enzyme"/>
</dbReference>
<accession>G6XK30</accession>
<dbReference type="Gene3D" id="3.40.50.1820">
    <property type="entry name" value="alpha/beta hydrolase"/>
    <property type="match status" value="1"/>
</dbReference>
<dbReference type="AlphaFoldDB" id="G6XK30"/>
<evidence type="ECO:0000259" key="2">
    <source>
        <dbReference type="Pfam" id="PF07859"/>
    </source>
</evidence>
<dbReference type="PATRIC" id="fig|1088869.3.peg.1754"/>
<dbReference type="InterPro" id="IPR013094">
    <property type="entry name" value="AB_hydrolase_3"/>
</dbReference>
<gene>
    <name evidence="3" type="ORF">GMO_17590</name>
</gene>
<evidence type="ECO:0000313" key="4">
    <source>
        <dbReference type="Proteomes" id="UP000004949"/>
    </source>
</evidence>
<dbReference type="GO" id="GO:0016787">
    <property type="term" value="F:hydrolase activity"/>
    <property type="evidence" value="ECO:0007669"/>
    <property type="project" value="UniProtKB-KW"/>
</dbReference>
<dbReference type="Pfam" id="PF07859">
    <property type="entry name" value="Abhydrolase_3"/>
    <property type="match status" value="1"/>
</dbReference>
<sequence>MWQVCQIFAFNPADDWISCLFHCFSPQHESGSMDTLPLLRPELLPLVERTGSTDVSAETLTSFRAFLDQKAGQAFLQAEDYPVKLEQLHIPGPDGAPDIRLFTLRPDKSSSESRPVLLHFHGGGQVAGRPELATTQLCKFVQALDCVVISPDYRLAPETPFPGGLEDAYTTLCWIHDNADSLGIDPAKIGVTGESAGGNIATAVCLLARDRKGPAILFQNLLYPMLDDRTIIGESDPSPVAGQFIWTRASNTYSWQAFLNPVLPASADVSVYASPARATDLSGLPPAFLSVGTLDLFLDENLTYARALIRSGIPVELEVIPGACHVFDEMETSFGRKSLERRIASMAYYFG</sequence>
<name>G6XK30_9PROT</name>
<evidence type="ECO:0000313" key="3">
    <source>
        <dbReference type="EMBL" id="EHH67992.1"/>
    </source>
</evidence>
<reference evidence="3 4" key="1">
    <citation type="submission" date="2011-10" db="EMBL/GenBank/DDBJ databases">
        <title>Genome sequence of Gluconobacter morbifer G707, isolated from Drosophila gut.</title>
        <authorList>
            <person name="Lee W.-J."/>
            <person name="Kim E.-K."/>
        </authorList>
    </citation>
    <scope>NUCLEOTIDE SEQUENCE [LARGE SCALE GENOMIC DNA]</scope>
    <source>
        <strain evidence="3 4">G707</strain>
    </source>
</reference>